<evidence type="ECO:0000256" key="8">
    <source>
        <dbReference type="SAM" id="Coils"/>
    </source>
</evidence>
<dbReference type="GeneID" id="101864654"/>
<dbReference type="Pfam" id="PF00400">
    <property type="entry name" value="WD40"/>
    <property type="match status" value="2"/>
</dbReference>
<feature type="region of interest" description="Disordered" evidence="9">
    <location>
        <begin position="65"/>
        <end position="131"/>
    </location>
</feature>
<keyword evidence="7" id="KW-0966">Cell projection</keyword>
<feature type="compositionally biased region" description="Acidic residues" evidence="9">
    <location>
        <begin position="35"/>
        <end position="45"/>
    </location>
</feature>
<keyword evidence="10" id="KW-1185">Reference proteome</keyword>
<feature type="compositionally biased region" description="Basic and acidic residues" evidence="9">
    <location>
        <begin position="65"/>
        <end position="120"/>
    </location>
</feature>
<evidence type="ECO:0000256" key="2">
    <source>
        <dbReference type="ARBA" id="ARBA00022490"/>
    </source>
</evidence>
<feature type="region of interest" description="Disordered" evidence="9">
    <location>
        <begin position="1137"/>
        <end position="1163"/>
    </location>
</feature>
<feature type="compositionally biased region" description="Acidic residues" evidence="9">
    <location>
        <begin position="1560"/>
        <end position="1591"/>
    </location>
</feature>
<dbReference type="SMART" id="SM00320">
    <property type="entry name" value="WD40"/>
    <property type="match status" value="8"/>
</dbReference>
<keyword evidence="5 8" id="KW-0175">Coiled coil</keyword>
<evidence type="ECO:0000256" key="5">
    <source>
        <dbReference type="ARBA" id="ARBA00023054"/>
    </source>
</evidence>
<keyword evidence="2" id="KW-0963">Cytoplasm</keyword>
<comment type="subcellular location">
    <subcellularLocation>
        <location evidence="1">Cytoplasm</location>
        <location evidence="1">Cytoskeleton</location>
        <location evidence="1">Cilium axoneme</location>
    </subcellularLocation>
</comment>
<keyword evidence="11" id="KW-0969">Cilium</keyword>
<keyword evidence="11" id="KW-0282">Flagellum</keyword>
<evidence type="ECO:0000256" key="1">
    <source>
        <dbReference type="ARBA" id="ARBA00004430"/>
    </source>
</evidence>
<feature type="compositionally biased region" description="Basic residues" evidence="9">
    <location>
        <begin position="1359"/>
        <end position="1369"/>
    </location>
</feature>
<keyword evidence="4" id="KW-0677">Repeat</keyword>
<accession>A0ABM0JA29</accession>
<keyword evidence="6" id="KW-0206">Cytoskeleton</keyword>
<gene>
    <name evidence="11" type="primary">LOC101864654</name>
</gene>
<dbReference type="PANTHER" id="PTHR14885:SF3">
    <property type="entry name" value="CILIA- AND FLAGELLA-ASSOCIATED PROTEIN 44"/>
    <property type="match status" value="1"/>
</dbReference>
<organism evidence="10 11">
    <name type="scientific">Aplysia californica</name>
    <name type="common">California sea hare</name>
    <dbReference type="NCBI Taxonomy" id="6500"/>
    <lineage>
        <taxon>Eukaryota</taxon>
        <taxon>Metazoa</taxon>
        <taxon>Spiralia</taxon>
        <taxon>Lophotrochozoa</taxon>
        <taxon>Mollusca</taxon>
        <taxon>Gastropoda</taxon>
        <taxon>Heterobranchia</taxon>
        <taxon>Euthyneura</taxon>
        <taxon>Tectipleura</taxon>
        <taxon>Aplysiida</taxon>
        <taxon>Aplysioidea</taxon>
        <taxon>Aplysiidae</taxon>
        <taxon>Aplysia</taxon>
    </lineage>
</organism>
<reference evidence="11" key="1">
    <citation type="submission" date="2025-08" db="UniProtKB">
        <authorList>
            <consortium name="RefSeq"/>
        </authorList>
    </citation>
    <scope>IDENTIFICATION</scope>
</reference>
<feature type="region of interest" description="Disordered" evidence="9">
    <location>
        <begin position="1"/>
        <end position="52"/>
    </location>
</feature>
<feature type="coiled-coil region" evidence="8">
    <location>
        <begin position="1621"/>
        <end position="1648"/>
    </location>
</feature>
<feature type="coiled-coil region" evidence="8">
    <location>
        <begin position="1699"/>
        <end position="1726"/>
    </location>
</feature>
<keyword evidence="3" id="KW-0853">WD repeat</keyword>
<dbReference type="InterPro" id="IPR001680">
    <property type="entry name" value="WD40_rpt"/>
</dbReference>
<dbReference type="RefSeq" id="XP_005088913.1">
    <property type="nucleotide sequence ID" value="XM_005088856.3"/>
</dbReference>
<evidence type="ECO:0000256" key="3">
    <source>
        <dbReference type="ARBA" id="ARBA00022574"/>
    </source>
</evidence>
<feature type="compositionally biased region" description="Acidic residues" evidence="9">
    <location>
        <begin position="121"/>
        <end position="130"/>
    </location>
</feature>
<dbReference type="Proteomes" id="UP000694888">
    <property type="component" value="Unplaced"/>
</dbReference>
<evidence type="ECO:0000256" key="7">
    <source>
        <dbReference type="ARBA" id="ARBA00023273"/>
    </source>
</evidence>
<feature type="coiled-coil region" evidence="8">
    <location>
        <begin position="1492"/>
        <end position="1526"/>
    </location>
</feature>
<feature type="compositionally biased region" description="Basic and acidic residues" evidence="9">
    <location>
        <begin position="22"/>
        <end position="34"/>
    </location>
</feature>
<evidence type="ECO:0000256" key="9">
    <source>
        <dbReference type="SAM" id="MobiDB-lite"/>
    </source>
</evidence>
<dbReference type="Gene3D" id="2.130.10.10">
    <property type="entry name" value="YVTN repeat-like/Quinoprotein amine dehydrogenase"/>
    <property type="match status" value="3"/>
</dbReference>
<dbReference type="PANTHER" id="PTHR14885">
    <property type="entry name" value="CILIA- AND FLAGELLA-ASSOCIATED PROTEIN 43-RELATED"/>
    <property type="match status" value="1"/>
</dbReference>
<name>A0ABM0JA29_APLCA</name>
<feature type="coiled-coil region" evidence="8">
    <location>
        <begin position="744"/>
        <end position="773"/>
    </location>
</feature>
<evidence type="ECO:0000313" key="11">
    <source>
        <dbReference type="RefSeq" id="XP_005088913.1"/>
    </source>
</evidence>
<feature type="region of interest" description="Disordered" evidence="9">
    <location>
        <begin position="1345"/>
        <end position="1370"/>
    </location>
</feature>
<evidence type="ECO:0000256" key="6">
    <source>
        <dbReference type="ARBA" id="ARBA00023212"/>
    </source>
</evidence>
<evidence type="ECO:0000313" key="10">
    <source>
        <dbReference type="Proteomes" id="UP000694888"/>
    </source>
</evidence>
<proteinExistence type="predicted"/>
<dbReference type="SUPFAM" id="SSF50978">
    <property type="entry name" value="WD40 repeat-like"/>
    <property type="match status" value="1"/>
</dbReference>
<protein>
    <submittedName>
        <fullName evidence="11">Cilia- and flagella-associated protein 44</fullName>
    </submittedName>
</protein>
<feature type="region of interest" description="Disordered" evidence="9">
    <location>
        <begin position="1555"/>
        <end position="1596"/>
    </location>
</feature>
<sequence>MDSGTVVDVHDGENDEEEDEDESKKKEEEVHYEWESELEEYDEPDVYPSEKDYKWVEEVVEVLEDEAKSEKEEAEHKEDAQKEEGDEKNKEKKDVQIEEEKEGEKPGEEKVKEGEEKKEEGGEEEDDEHDDVFVQSAPEDEQAEDEEVKGPPKKKFKTVLVRKLIERPPKIHYEPSEERKEECTDDPFFYRIKPFDMIYSFGYDCQRMANLHVLDEETLMFMSGFVLTFFNHETKQKTHLRCLGGSSFGALAVHPSRKLFAAAEKGTSPAIGIWSWPKLQLFRKLQGGTGTVYASVNFSPDGILLASQGGEPDYLITVWNWLRETPILRVKSHAQDVYRVTFSKELAGNLTTSGLCHIKFWKMAHTFTGLKLKGDIGRFGKTELSDIEGYVEMPDGKVVSGSEWGNLLVWENGLIIAEICSRVDYPCHLGIVRQIVLNDGEFLTTGQDGWVRTWNFDAIDTAEIHTTEESLKVPLKVVAEVQVHENSDLWYLVKNDSSGHKTPYSFWFAQDGKGFIWKVDLSFLFTAKEPSLVMTAHGGAIVGCRLSALTCLMATLGEDGQIRVYNYITQELVASRTFNAPGTCLLWPSFEFDSSCATLIAGFADGVLRILSLSGKPSDTDLPMSINLEVVSKPHSRNITGMALDKREEFLVTGGVDGTIFFFNARERFEPMTFISMPEYLPVHDVQWVNINSFDDERKKVLVVLEGAVIQEVLAPKLEEIDNTTSYFFAEEKLLRRFDFKSVKSKLRHDEQLKKEQREEEERQKVIEEENRRKVEDGEETQEEQDLRLLAEAEANEVETKRIAEERKKWRPYIPPEPSPILILQQSPIHENTLILSLGKYDTGYLYVVHLQDKEEKEANGAQAGEPVLAIPIIESNDVPVTTITLSQEGDQMFMGFEDGRVRLQQLIFPYELENPGPHWTEGIHDCVRGSVTALALDKDDAFFVTCGRDGNCFLFSLLSKEDQDELRQKFKLPDFAVKEQNREVRDVIDRDALTLETLKNVAKEMALMAQAKKNKAAKREEIARLRLWYGELVKRNNELPEDVRLSRVELTITNDGQILKEKEFKEAREEITKVMAWECEKCSVSLNKLKNHFKDVVHCNLFVLKAFNSDIELSSFRIPEFPDFFEDAKDKVLNQRTPKPIDSEVMDDEGSPRGSSNLDMEPCPVRKKGMDKFVYKKMVRLWERRQKKVHRQMEWNDFLKTEPTDDDLREEEYAINDARLNMGDMKLKTAADYKVPPEKKLTTHRARKKLVLLEETMFNMHNDFNNEMKNLRQQKICHLAQIEKFKQLLFKSQKDLPEDEIKRLSYIRPLSPEEDPDTSFSYTKHDVIAYKQTLDMEAEVKKVPSLSAQKKPTVPPPQKKRPMTRRKSSVGLTPVLKMEPRHVVAREERDIGSYVEKISCKPSPLEVQIVSAKLTTARFNQDYYIELIEKEKFAFDAKLKLLRHKKVKLDYLLKVADARMVLLTNEFILARNNEAMEKYIEKCMLKASKEKKECLLELKVLNKKLDMIKKNLDSITKQRASLLNEVLNIATKAPSFEKYLIRVFKKKISKKKEKAEGSSDSDDDSDDSEDSDDDSDLIMDEDDEDDDGLDVDLPPSELSKEIYDSVIEVRTRRVNVDELEEAAKAVYDETNAAINSLKNRIASADVEFDSSRKKLDKFVKEMQEKQNGIDVAISVKKHQIYYMAADMEEALITENSAINRLKSRIPELETEKKQQKAKVQATKRTFSQLHRNKLKFLDRLEEMDKTCDEEMMKKFGAIRPIDVLENFQIDPEVTDLKNVLTVNQTKDLRELCDLRLEERHLRDTDLRQTIRQNEKLHTKAKMLSDVFEMQKHMEAYMNVCPKEVDNLPIKNELRSLRRLVLDQWRSIHALNLEVAQLTSRPKQPLPAIQKKNPPKL</sequence>
<dbReference type="InterPro" id="IPR036322">
    <property type="entry name" value="WD40_repeat_dom_sf"/>
</dbReference>
<evidence type="ECO:0000256" key="4">
    <source>
        <dbReference type="ARBA" id="ARBA00022737"/>
    </source>
</evidence>
<dbReference type="InterPro" id="IPR015943">
    <property type="entry name" value="WD40/YVTN_repeat-like_dom_sf"/>
</dbReference>